<evidence type="ECO:0000313" key="2">
    <source>
        <dbReference type="Proteomes" id="UP001631969"/>
    </source>
</evidence>
<keyword evidence="2" id="KW-1185">Reference proteome</keyword>
<reference evidence="1" key="1">
    <citation type="submission" date="2024-12" db="EMBL/GenBank/DDBJ databases">
        <authorList>
            <person name="Wu N."/>
        </authorList>
    </citation>
    <scope>NUCLEOTIDE SEQUENCE</scope>
    <source>
        <strain evidence="1">P15</strain>
    </source>
</reference>
<proteinExistence type="predicted"/>
<gene>
    <name evidence="1" type="ORF">ACI1P1_21305</name>
</gene>
<organism evidence="1 2">
    <name type="scientific">Paenibacillus mesotrionivorans</name>
    <dbReference type="NCBI Taxonomy" id="3160968"/>
    <lineage>
        <taxon>Bacteria</taxon>
        <taxon>Bacillati</taxon>
        <taxon>Bacillota</taxon>
        <taxon>Bacilli</taxon>
        <taxon>Bacillales</taxon>
        <taxon>Paenibacillaceae</taxon>
        <taxon>Paenibacillus</taxon>
    </lineage>
</organism>
<protein>
    <submittedName>
        <fullName evidence="1">RNA polymerase sigma factor</fullName>
    </submittedName>
</protein>
<sequence length="153" mass="17792">MPADIKEQYDKIYRYCYYKVGNAALAEDLTQDTFLKYFAHNTYLERGKQMAYLYTIARNICVDAFRRKKPEPLTEELPDTRAMEQLELKITVRQALDTLPEQERELMFLRYANGLSVGEAAAVLGLSRFAVYRRTSAALAALKTLLHEEDFYE</sequence>
<name>A0ACC7P1B5_9BACL</name>
<dbReference type="Proteomes" id="UP001631969">
    <property type="component" value="Unassembled WGS sequence"/>
</dbReference>
<evidence type="ECO:0000313" key="1">
    <source>
        <dbReference type="EMBL" id="MFM9330831.1"/>
    </source>
</evidence>
<accession>A0ACC7P1B5</accession>
<dbReference type="EMBL" id="JBJURJ010000015">
    <property type="protein sequence ID" value="MFM9330831.1"/>
    <property type="molecule type" value="Genomic_DNA"/>
</dbReference>
<comment type="caution">
    <text evidence="1">The sequence shown here is derived from an EMBL/GenBank/DDBJ whole genome shotgun (WGS) entry which is preliminary data.</text>
</comment>